<evidence type="ECO:0000313" key="3">
    <source>
        <dbReference type="Proteomes" id="UP000054715"/>
    </source>
</evidence>
<keyword evidence="1" id="KW-0732">Signal</keyword>
<dbReference type="RefSeq" id="WP_058450385.1">
    <property type="nucleotide sequence ID" value="NZ_CAAAJF010000001.1"/>
</dbReference>
<dbReference type="EMBL" id="LNYG01000013">
    <property type="protein sequence ID" value="KTD08354.1"/>
    <property type="molecule type" value="Genomic_DNA"/>
</dbReference>
<dbReference type="Proteomes" id="UP000054715">
    <property type="component" value="Unassembled WGS sequence"/>
</dbReference>
<feature type="chain" id="PRO_5006914132" evidence="1">
    <location>
        <begin position="19"/>
        <end position="167"/>
    </location>
</feature>
<dbReference type="OrthoDB" id="9887070at2"/>
<dbReference type="AlphaFoldDB" id="A0A0W0UKB5"/>
<reference evidence="2 3" key="1">
    <citation type="submission" date="2015-11" db="EMBL/GenBank/DDBJ databases">
        <title>Genomic analysis of 38 Legionella species identifies large and diverse effector repertoires.</title>
        <authorList>
            <person name="Burstein D."/>
            <person name="Amaro F."/>
            <person name="Zusman T."/>
            <person name="Lifshitz Z."/>
            <person name="Cohen O."/>
            <person name="Gilbert J.A."/>
            <person name="Pupko T."/>
            <person name="Shuman H.A."/>
            <person name="Segal G."/>
        </authorList>
    </citation>
    <scope>NUCLEOTIDE SEQUENCE [LARGE SCALE GENOMIC DNA]</scope>
    <source>
        <strain evidence="2 3">JA-26-G1-E2</strain>
    </source>
</reference>
<gene>
    <name evidence="2" type="ORF">Ljam_2549</name>
</gene>
<feature type="signal peptide" evidence="1">
    <location>
        <begin position="1"/>
        <end position="18"/>
    </location>
</feature>
<dbReference type="PATRIC" id="fig|455.5.peg.2682"/>
<accession>A0A0W0UKB5</accession>
<organism evidence="2 3">
    <name type="scientific">Legionella jamestowniensis</name>
    <dbReference type="NCBI Taxonomy" id="455"/>
    <lineage>
        <taxon>Bacteria</taxon>
        <taxon>Pseudomonadati</taxon>
        <taxon>Pseudomonadota</taxon>
        <taxon>Gammaproteobacteria</taxon>
        <taxon>Legionellales</taxon>
        <taxon>Legionellaceae</taxon>
        <taxon>Legionella</taxon>
    </lineage>
</organism>
<comment type="caution">
    <text evidence="2">The sequence shown here is derived from an EMBL/GenBank/DDBJ whole genome shotgun (WGS) entry which is preliminary data.</text>
</comment>
<dbReference type="STRING" id="455.Ljam_2549"/>
<evidence type="ECO:0000313" key="2">
    <source>
        <dbReference type="EMBL" id="KTD08354.1"/>
    </source>
</evidence>
<protein>
    <submittedName>
        <fullName evidence="2">Uncharacterized protein</fullName>
    </submittedName>
</protein>
<sequence length="167" mass="17762">MKKLVLIGALVATSSSYALELKNAEILEHHSWFSGPDNKITIIAGHIENNPNTYFSSASTSARADNARGTVNSNIYTNGSHGFSINNTSGSYQTYTVNIKLCANSTYCFHDQTTVGVYKGGSYSNSSNSYLTCSFSYAGNYTLEATTTISGDTSSNASGRASISVSK</sequence>
<proteinExistence type="predicted"/>
<evidence type="ECO:0000256" key="1">
    <source>
        <dbReference type="SAM" id="SignalP"/>
    </source>
</evidence>
<name>A0A0W0UKB5_9GAMM</name>